<dbReference type="EMBL" id="JARAKH010000043">
    <property type="protein sequence ID" value="KAK8379349.1"/>
    <property type="molecule type" value="Genomic_DNA"/>
</dbReference>
<evidence type="ECO:0000313" key="3">
    <source>
        <dbReference type="EMBL" id="KAK8379349.1"/>
    </source>
</evidence>
<comment type="caution">
    <text evidence="3">The sequence shown here is derived from an EMBL/GenBank/DDBJ whole genome shotgun (WGS) entry which is preliminary data.</text>
</comment>
<keyword evidence="4" id="KW-1185">Reference proteome</keyword>
<dbReference type="GO" id="GO:0005085">
    <property type="term" value="F:guanyl-nucleotide exchange factor activity"/>
    <property type="evidence" value="ECO:0007669"/>
    <property type="project" value="UniProtKB-KW"/>
</dbReference>
<name>A0AAW0SWL6_SCYPA</name>
<evidence type="ECO:0000256" key="1">
    <source>
        <dbReference type="ARBA" id="ARBA00022658"/>
    </source>
</evidence>
<dbReference type="GO" id="GO:0032483">
    <property type="term" value="P:regulation of Rab protein signal transduction"/>
    <property type="evidence" value="ECO:0007669"/>
    <property type="project" value="TreeGrafter"/>
</dbReference>
<dbReference type="PROSITE" id="PS51498">
    <property type="entry name" value="MABP"/>
    <property type="match status" value="1"/>
</dbReference>
<protein>
    <recommendedName>
        <fullName evidence="2">MABP domain-containing protein</fullName>
    </recommendedName>
</protein>
<sequence>MEERRVVEYFVVAGLPENPKPLADFSCDGATLKATYNLPPVTDLAVINRSLGEVVPDGYTCIETTPSGLVANINQGALRAPEMFLCFRRGRDKQPLVDIGVLYEGRERVMPDSQIVEFTHGGRSANINSSGQTTYMTYRRASENAACNELVVSDICIIMTNRGEQAPHSYCTIDRNLNKGHYGGL</sequence>
<evidence type="ECO:0000313" key="4">
    <source>
        <dbReference type="Proteomes" id="UP001487740"/>
    </source>
</evidence>
<feature type="domain" description="MABP" evidence="2">
    <location>
        <begin position="38"/>
        <end position="185"/>
    </location>
</feature>
<dbReference type="InterPro" id="IPR051696">
    <property type="entry name" value="DENN_Domain_GEFs"/>
</dbReference>
<reference evidence="3 4" key="1">
    <citation type="submission" date="2023-03" db="EMBL/GenBank/DDBJ databases">
        <title>High-quality genome of Scylla paramamosain provides insights in environmental adaptation.</title>
        <authorList>
            <person name="Zhang L."/>
        </authorList>
    </citation>
    <scope>NUCLEOTIDE SEQUENCE [LARGE SCALE GENOMIC DNA]</scope>
    <source>
        <strain evidence="3">LZ_2023a</strain>
        <tissue evidence="3">Muscle</tissue>
    </source>
</reference>
<dbReference type="AlphaFoldDB" id="A0AAW0SWL6"/>
<evidence type="ECO:0000259" key="2">
    <source>
        <dbReference type="PROSITE" id="PS51498"/>
    </source>
</evidence>
<dbReference type="Gene3D" id="2.100.10.50">
    <property type="match status" value="1"/>
</dbReference>
<dbReference type="Proteomes" id="UP001487740">
    <property type="component" value="Unassembled WGS sequence"/>
</dbReference>
<dbReference type="PANTHER" id="PTHR12296">
    <property type="entry name" value="DENN DOMAIN-CONTAINING PROTEIN 4"/>
    <property type="match status" value="1"/>
</dbReference>
<keyword evidence="1" id="KW-0344">Guanine-nucleotide releasing factor</keyword>
<accession>A0AAW0SWL6</accession>
<dbReference type="GO" id="GO:0031410">
    <property type="term" value="C:cytoplasmic vesicle"/>
    <property type="evidence" value="ECO:0007669"/>
    <property type="project" value="TreeGrafter"/>
</dbReference>
<proteinExistence type="predicted"/>
<dbReference type="PANTHER" id="PTHR12296:SF30">
    <property type="entry name" value="DENN DOMAIN-CONTAINING PROTEIN CRAG"/>
    <property type="match status" value="1"/>
</dbReference>
<dbReference type="InterPro" id="IPR023341">
    <property type="entry name" value="MABP"/>
</dbReference>
<organism evidence="3 4">
    <name type="scientific">Scylla paramamosain</name>
    <name type="common">Mud crab</name>
    <dbReference type="NCBI Taxonomy" id="85552"/>
    <lineage>
        <taxon>Eukaryota</taxon>
        <taxon>Metazoa</taxon>
        <taxon>Ecdysozoa</taxon>
        <taxon>Arthropoda</taxon>
        <taxon>Crustacea</taxon>
        <taxon>Multicrustacea</taxon>
        <taxon>Malacostraca</taxon>
        <taxon>Eumalacostraca</taxon>
        <taxon>Eucarida</taxon>
        <taxon>Decapoda</taxon>
        <taxon>Pleocyemata</taxon>
        <taxon>Brachyura</taxon>
        <taxon>Eubrachyura</taxon>
        <taxon>Portunoidea</taxon>
        <taxon>Portunidae</taxon>
        <taxon>Portuninae</taxon>
        <taxon>Scylla</taxon>
    </lineage>
</organism>
<gene>
    <name evidence="3" type="ORF">O3P69_019325</name>
</gene>